<organism evidence="1">
    <name type="scientific">Craspedostauros australis</name>
    <dbReference type="NCBI Taxonomy" id="1486917"/>
    <lineage>
        <taxon>Eukaryota</taxon>
        <taxon>Sar</taxon>
        <taxon>Stramenopiles</taxon>
        <taxon>Ochrophyta</taxon>
        <taxon>Bacillariophyta</taxon>
        <taxon>Bacillariophyceae</taxon>
        <taxon>Bacillariophycidae</taxon>
        <taxon>Naviculales</taxon>
        <taxon>Naviculaceae</taxon>
        <taxon>Craspedostauros</taxon>
    </lineage>
</organism>
<protein>
    <submittedName>
        <fullName evidence="1">Uncharacterized protein</fullName>
    </submittedName>
</protein>
<gene>
    <name evidence="1" type="ORF">CAUS1442_LOCUS6529</name>
</gene>
<evidence type="ECO:0000313" key="1">
    <source>
        <dbReference type="EMBL" id="CAD8334424.1"/>
    </source>
</evidence>
<dbReference type="AlphaFoldDB" id="A0A7R9WTG8"/>
<dbReference type="EMBL" id="HBEF01010364">
    <property type="protein sequence ID" value="CAD8334424.1"/>
    <property type="molecule type" value="Transcribed_RNA"/>
</dbReference>
<name>A0A7R9WTG8_9STRA</name>
<reference evidence="1" key="1">
    <citation type="submission" date="2021-01" db="EMBL/GenBank/DDBJ databases">
        <authorList>
            <person name="Corre E."/>
            <person name="Pelletier E."/>
            <person name="Niang G."/>
            <person name="Scheremetjew M."/>
            <person name="Finn R."/>
            <person name="Kale V."/>
            <person name="Holt S."/>
            <person name="Cochrane G."/>
            <person name="Meng A."/>
            <person name="Brown T."/>
            <person name="Cohen L."/>
        </authorList>
    </citation>
    <scope>NUCLEOTIDE SEQUENCE</scope>
    <source>
        <strain evidence="1">CCMP3328</strain>
    </source>
</reference>
<accession>A0A7R9WTG8</accession>
<sequence>MPELARQNMRAFHRIGFESALPKVGSGAAATMRWQRVKTAEEPRRPNMICCTLCHKIAVGGKHPSQHISLLAFHPSFAITTMRLHDIVNSRADRNTERDDVVRKDLDDFHDSKGIRRLINIVREYLVTEVDIDSIIPDNRLPRNEVIDAANACLSEFTSGGGSFLIQRPGSEQWIDPGETLYHFIALQIVSLFLQYITDRNMITADAINTYEEINEMIPHMEMLAEAVDRGANAYTEPVPAYVCQISYHLKKYRVRMETINTRIELHYFVTGFLDENDRIVFDPSLIISQATHHGNKLTDYHDEVADFKERLRRDATNVRRFALIYAQELAEAVAFNRHRREHSPRMGAHQRRRVEDRELLRARMYATASAYARTRDADGLLSLSFARSTARSRSIRRARTRRRTERLQ</sequence>
<proteinExistence type="predicted"/>